<proteinExistence type="inferred from homology"/>
<reference evidence="8" key="2">
    <citation type="journal article" date="2016" name="Genome Announc.">
        <title>Draft Genome Sequences of Two Novel Amoeba-Resistant Intranuclear Bacteria, 'Candidatus Berkiella cookevillensis' and 'Candidatus Berkiella aquae'.</title>
        <authorList>
            <person name="Mehari Y.T."/>
            <person name="Arivett B.A."/>
            <person name="Farone A.L."/>
            <person name="Gunderson J.H."/>
            <person name="Farone M.B."/>
        </authorList>
    </citation>
    <scope>NUCLEOTIDE SEQUENCE</scope>
    <source>
        <strain evidence="8">CC99</strain>
    </source>
</reference>
<gene>
    <name evidence="7" type="primary">glsA2</name>
    <name evidence="6 8" type="synonym">glsA</name>
    <name evidence="8" type="ORF">CC99x_011450</name>
    <name evidence="7" type="ORF">CC99x_02021</name>
</gene>
<evidence type="ECO:0000256" key="3">
    <source>
        <dbReference type="ARBA" id="ARBA00012918"/>
    </source>
</evidence>
<feature type="binding site" evidence="6">
    <location>
        <position position="165"/>
    </location>
    <ligand>
        <name>substrate</name>
    </ligand>
</feature>
<evidence type="ECO:0000256" key="6">
    <source>
        <dbReference type="HAMAP-Rule" id="MF_00313"/>
    </source>
</evidence>
<comment type="catalytic activity">
    <reaction evidence="5 6">
        <text>L-glutamine + H2O = L-glutamate + NH4(+)</text>
        <dbReference type="Rhea" id="RHEA:15889"/>
        <dbReference type="ChEBI" id="CHEBI:15377"/>
        <dbReference type="ChEBI" id="CHEBI:28938"/>
        <dbReference type="ChEBI" id="CHEBI:29985"/>
        <dbReference type="ChEBI" id="CHEBI:58359"/>
        <dbReference type="EC" id="3.5.1.2"/>
    </reaction>
</comment>
<dbReference type="GO" id="GO:0006537">
    <property type="term" value="P:glutamate biosynthetic process"/>
    <property type="evidence" value="ECO:0007669"/>
    <property type="project" value="TreeGrafter"/>
</dbReference>
<feature type="binding site" evidence="6">
    <location>
        <position position="121"/>
    </location>
    <ligand>
        <name>substrate</name>
    </ligand>
</feature>
<dbReference type="NCBIfam" id="TIGR03814">
    <property type="entry name" value="Gln_ase"/>
    <property type="match status" value="1"/>
</dbReference>
<dbReference type="Pfam" id="PF04960">
    <property type="entry name" value="Glutaminase"/>
    <property type="match status" value="1"/>
</dbReference>
<dbReference type="InterPro" id="IPR012338">
    <property type="entry name" value="Beta-lactam/transpept-like"/>
</dbReference>
<feature type="binding site" evidence="6">
    <location>
        <position position="70"/>
    </location>
    <ligand>
        <name>substrate</name>
    </ligand>
</feature>
<feature type="binding site" evidence="6">
    <location>
        <position position="247"/>
    </location>
    <ligand>
        <name>substrate</name>
    </ligand>
</feature>
<keyword evidence="6" id="KW-0007">Acetylation</keyword>
<dbReference type="GO" id="GO:0006543">
    <property type="term" value="P:L-glutamine catabolic process"/>
    <property type="evidence" value="ECO:0007669"/>
    <property type="project" value="TreeGrafter"/>
</dbReference>
<evidence type="ECO:0000256" key="2">
    <source>
        <dbReference type="ARBA" id="ARBA00011881"/>
    </source>
</evidence>
<dbReference type="InterPro" id="IPR015868">
    <property type="entry name" value="Glutaminase"/>
</dbReference>
<reference evidence="8" key="3">
    <citation type="submission" date="2021-06" db="EMBL/GenBank/DDBJ databases">
        <title>Genomic Description and Analysis of Intracellular Bacteria, Candidatus Berkiella cookevillensis and Candidatus Berkiella aquae.</title>
        <authorList>
            <person name="Kidane D.T."/>
            <person name="Mehari Y.T."/>
            <person name="Rice F.C."/>
            <person name="Arivett B.A."/>
            <person name="Farone A.L."/>
            <person name="Berk S.G."/>
            <person name="Farone M.B."/>
        </authorList>
    </citation>
    <scope>NUCLEOTIDE SEQUENCE</scope>
    <source>
        <strain evidence="8">CC99</strain>
    </source>
</reference>
<dbReference type="PANTHER" id="PTHR12544">
    <property type="entry name" value="GLUTAMINASE"/>
    <property type="match status" value="1"/>
</dbReference>
<dbReference type="EMBL" id="LKHV01000012">
    <property type="protein sequence ID" value="KRG17726.1"/>
    <property type="molecule type" value="Genomic_DNA"/>
</dbReference>
<feature type="binding site" evidence="6">
    <location>
        <position position="196"/>
    </location>
    <ligand>
        <name>substrate</name>
    </ligand>
</feature>
<evidence type="ECO:0000256" key="1">
    <source>
        <dbReference type="ARBA" id="ARBA00011076"/>
    </source>
</evidence>
<reference evidence="7" key="1">
    <citation type="submission" date="2015-09" db="EMBL/GenBank/DDBJ databases">
        <title>Draft Genome Sequences of Two Novel Amoeba-resistant Intranuclear Bacteria, Candidatus Berkiella cookevillensis and Candidatus Berkiella aquae.</title>
        <authorList>
            <person name="Mehari Y.T."/>
            <person name="Arivett B.A."/>
            <person name="Farone A.L."/>
            <person name="Gunderson J.H."/>
            <person name="Farone M.B."/>
        </authorList>
    </citation>
    <scope>NUCLEOTIDE SEQUENCE [LARGE SCALE GENOMIC DNA]</scope>
    <source>
        <strain evidence="7">CC99</strain>
    </source>
</reference>
<dbReference type="EC" id="3.5.1.2" evidence="3 6"/>
<dbReference type="PATRIC" id="fig|1590042.3.peg.2068"/>
<comment type="subunit">
    <text evidence="2 6">Homotetramer.</text>
</comment>
<feature type="binding site" evidence="6">
    <location>
        <position position="172"/>
    </location>
    <ligand>
        <name>substrate</name>
    </ligand>
</feature>
<dbReference type="STRING" id="437022.CC99x_02021"/>
<organism evidence="7">
    <name type="scientific">Candidatus Berkiella cookevillensis</name>
    <dbReference type="NCBI Taxonomy" id="437022"/>
    <lineage>
        <taxon>Bacteria</taxon>
        <taxon>Pseudomonadati</taxon>
        <taxon>Pseudomonadota</taxon>
        <taxon>Gammaproteobacteria</taxon>
        <taxon>Candidatus Berkiellales</taxon>
        <taxon>Candidatus Berkiellaceae</taxon>
        <taxon>Candidatus Berkiella</taxon>
    </lineage>
</organism>
<evidence type="ECO:0000313" key="7">
    <source>
        <dbReference type="EMBL" id="KRG17726.1"/>
    </source>
</evidence>
<keyword evidence="4 6" id="KW-0378">Hydrolase</keyword>
<sequence length="322" mass="35063">MERDKYIQQIQMILNQAIERAKHNQNGMPANYIPELANVNPDLLSGSILLSDGTQISSGDYEQHTFTLQSVAKLISLIGLMEEYGEEKIFSWIHAESSGQPFSSIAQVDRYGATPVNPMINAGAIALCSHIPGGDTQERAQWLDSWASKLFGKELNVNGKVFASERATGDRNRSIAYLLKSKGELPLSVDDTLETYFYLCSYEADIQTAAYLPMILANGGLLPDGTRVISERTSNCVVSIMATCGLYDESGMHLVKTGMPSKSGVSGLIISLSTGRGGIAICSPRLNDKGGSIRGHEVLSHVSQALDWHFAAPWGYLRIESN</sequence>
<dbReference type="GO" id="GO:0004359">
    <property type="term" value="F:glutaminase activity"/>
    <property type="evidence" value="ECO:0007669"/>
    <property type="project" value="UniProtKB-UniRule"/>
</dbReference>
<dbReference type="Gene3D" id="3.40.710.10">
    <property type="entry name" value="DD-peptidase/beta-lactamase superfamily"/>
    <property type="match status" value="1"/>
</dbReference>
<dbReference type="SUPFAM" id="SSF56601">
    <property type="entry name" value="beta-lactamase/transpeptidase-like"/>
    <property type="match status" value="1"/>
</dbReference>
<dbReference type="PANTHER" id="PTHR12544:SF29">
    <property type="entry name" value="GLUTAMINASE"/>
    <property type="match status" value="1"/>
</dbReference>
<evidence type="ECO:0000256" key="4">
    <source>
        <dbReference type="ARBA" id="ARBA00022801"/>
    </source>
</evidence>
<dbReference type="EMBL" id="LKHV02000001">
    <property type="protein sequence ID" value="MCS5709510.1"/>
    <property type="molecule type" value="Genomic_DNA"/>
</dbReference>
<accession>A0A0Q9YLB2</accession>
<comment type="caution">
    <text evidence="7">The sequence shown here is derived from an EMBL/GenBank/DDBJ whole genome shotgun (WGS) entry which is preliminary data.</text>
</comment>
<keyword evidence="9" id="KW-1185">Reference proteome</keyword>
<dbReference type="AlphaFoldDB" id="A0A0Q9YLB2"/>
<evidence type="ECO:0000313" key="9">
    <source>
        <dbReference type="Proteomes" id="UP000051494"/>
    </source>
</evidence>
<dbReference type="HAMAP" id="MF_00313">
    <property type="entry name" value="Glutaminase"/>
    <property type="match status" value="1"/>
</dbReference>
<comment type="similarity">
    <text evidence="1 6">Belongs to the glutaminase family.</text>
</comment>
<name>A0A0Q9YLB2_9GAMM</name>
<protein>
    <recommendedName>
        <fullName evidence="3 6">Glutaminase</fullName>
        <ecNumber evidence="3 6">3.5.1.2</ecNumber>
    </recommendedName>
</protein>
<feature type="binding site" evidence="6">
    <location>
        <position position="265"/>
    </location>
    <ligand>
        <name>substrate</name>
    </ligand>
</feature>
<dbReference type="Proteomes" id="UP000051494">
    <property type="component" value="Unassembled WGS sequence"/>
</dbReference>
<dbReference type="OrthoDB" id="9788822at2"/>
<evidence type="ECO:0000256" key="5">
    <source>
        <dbReference type="ARBA" id="ARBA00049534"/>
    </source>
</evidence>
<evidence type="ECO:0000313" key="8">
    <source>
        <dbReference type="EMBL" id="MCS5709510.1"/>
    </source>
</evidence>
<dbReference type="RefSeq" id="WP_057625127.1">
    <property type="nucleotide sequence ID" value="NZ_LKHV02000001.1"/>
</dbReference>